<dbReference type="OrthoDB" id="3178130at2"/>
<evidence type="ECO:0000313" key="6">
    <source>
        <dbReference type="EMBL" id="OYQ37627.1"/>
    </source>
</evidence>
<comment type="caution">
    <text evidence="6">The sequence shown here is derived from an EMBL/GenBank/DDBJ whole genome shotgun (WGS) entry which is preliminary data.</text>
</comment>
<evidence type="ECO:0000259" key="5">
    <source>
        <dbReference type="Pfam" id="PF00890"/>
    </source>
</evidence>
<dbReference type="Gene3D" id="3.90.700.10">
    <property type="entry name" value="Succinate dehydrogenase/fumarate reductase flavoprotein, catalytic domain"/>
    <property type="match status" value="1"/>
</dbReference>
<keyword evidence="4" id="KW-0560">Oxidoreductase</keyword>
<evidence type="ECO:0000256" key="1">
    <source>
        <dbReference type="ARBA" id="ARBA00001974"/>
    </source>
</evidence>
<name>A0A255Z7V1_9PROT</name>
<evidence type="ECO:0000256" key="2">
    <source>
        <dbReference type="ARBA" id="ARBA00022630"/>
    </source>
</evidence>
<keyword evidence="7" id="KW-1185">Reference proteome</keyword>
<dbReference type="GO" id="GO:0008202">
    <property type="term" value="P:steroid metabolic process"/>
    <property type="evidence" value="ECO:0007669"/>
    <property type="project" value="UniProtKB-ARBA"/>
</dbReference>
<evidence type="ECO:0000256" key="3">
    <source>
        <dbReference type="ARBA" id="ARBA00022827"/>
    </source>
</evidence>
<dbReference type="SUPFAM" id="SSF51905">
    <property type="entry name" value="FAD/NAD(P)-binding domain"/>
    <property type="match status" value="1"/>
</dbReference>
<dbReference type="EMBL" id="NOXU01000012">
    <property type="protein sequence ID" value="OYQ37627.1"/>
    <property type="molecule type" value="Genomic_DNA"/>
</dbReference>
<dbReference type="PANTHER" id="PTHR43400">
    <property type="entry name" value="FUMARATE REDUCTASE"/>
    <property type="match status" value="1"/>
</dbReference>
<keyword evidence="2" id="KW-0285">Flavoprotein</keyword>
<feature type="domain" description="FAD-dependent oxidoreductase 2 FAD-binding" evidence="5">
    <location>
        <begin position="5"/>
        <end position="516"/>
    </location>
</feature>
<dbReference type="Proteomes" id="UP000216998">
    <property type="component" value="Unassembled WGS sequence"/>
</dbReference>
<evidence type="ECO:0000256" key="4">
    <source>
        <dbReference type="ARBA" id="ARBA00023002"/>
    </source>
</evidence>
<dbReference type="InterPro" id="IPR036188">
    <property type="entry name" value="FAD/NAD-bd_sf"/>
</dbReference>
<evidence type="ECO:0000313" key="7">
    <source>
        <dbReference type="Proteomes" id="UP000216998"/>
    </source>
</evidence>
<accession>A0A255Z7V1</accession>
<protein>
    <recommendedName>
        <fullName evidence="5">FAD-dependent oxidoreductase 2 FAD-binding domain-containing protein</fullName>
    </recommendedName>
</protein>
<organism evidence="6 7">
    <name type="scientific">Niveispirillum lacus</name>
    <dbReference type="NCBI Taxonomy" id="1981099"/>
    <lineage>
        <taxon>Bacteria</taxon>
        <taxon>Pseudomonadati</taxon>
        <taxon>Pseudomonadota</taxon>
        <taxon>Alphaproteobacteria</taxon>
        <taxon>Rhodospirillales</taxon>
        <taxon>Azospirillaceae</taxon>
        <taxon>Niveispirillum</taxon>
    </lineage>
</organism>
<dbReference type="Gene3D" id="3.50.50.60">
    <property type="entry name" value="FAD/NAD(P)-binding domain"/>
    <property type="match status" value="2"/>
</dbReference>
<dbReference type="SUPFAM" id="SSF56425">
    <property type="entry name" value="Succinate dehydrogenase/fumarate reductase flavoprotein, catalytic domain"/>
    <property type="match status" value="1"/>
</dbReference>
<dbReference type="InterPro" id="IPR003953">
    <property type="entry name" value="FAD-dep_OxRdtase_2_FAD-bd"/>
</dbReference>
<dbReference type="GO" id="GO:0016491">
    <property type="term" value="F:oxidoreductase activity"/>
    <property type="evidence" value="ECO:0007669"/>
    <property type="project" value="UniProtKB-KW"/>
</dbReference>
<reference evidence="6 7" key="1">
    <citation type="submission" date="2017-07" db="EMBL/GenBank/DDBJ databases">
        <title>Niveispirillum cyanobacteriorum sp. nov., isolated from cyanobacterial aggregates in a eutrophic lake.</title>
        <authorList>
            <person name="Cai H."/>
        </authorList>
    </citation>
    <scope>NUCLEOTIDE SEQUENCE [LARGE SCALE GENOMIC DNA]</scope>
    <source>
        <strain evidence="7">TH1-14</strain>
    </source>
</reference>
<gene>
    <name evidence="6" type="ORF">CHU95_00955</name>
</gene>
<dbReference type="PANTHER" id="PTHR43400:SF10">
    <property type="entry name" value="3-OXOSTEROID 1-DEHYDROGENASE"/>
    <property type="match status" value="1"/>
</dbReference>
<dbReference type="AlphaFoldDB" id="A0A255Z7V1"/>
<dbReference type="InterPro" id="IPR050315">
    <property type="entry name" value="FAD-oxidoreductase_2"/>
</dbReference>
<proteinExistence type="predicted"/>
<sequence>MEMADVIVLGSGAAGLVAALAASDAGAQVLLLEKAGAVGGTTALSGGVFWLPANRFAGDGDSREEALAYLDALSLGLIDPLIAETYVDTVPALIDWLSGPVGMDIRLVDGFPDYHPEHPGGMPDGGRSLEPGPFPMPSLGDWADKVLRGRANPWTMIGERPRGDGSGGVDATTLQARRAAGIECCGRALVGWLLKACLDRGIELRLNQTVTDLERNERGRVTGVWANGTMIAARSGVVIATGGFEWDRDLARDFLRGPIGHLPTARTCTGDGLRMAMRAGAALTNMAEAWWVPTIAWGGEAAAGNDPSRHFLLLRERTLPGSIMVNAKGRRFANEATNYNAFGAVLHAFDPVGFTYANQPCWLIFCQTYLDRYGFFGVTPGAVAPDWIARGDSVADLAQHLGLPEDTLTDTVARWNRMMAVGEDADFGRGTSAYDGWNGDVDRPAGPARTLGPLDRGPFYAVPVHASTLGTKGGPKTDRDGAVLDLSGQPIAGLYAAGNAMGGVTGKVYGGAGGTLGPAMIFGWRAGRAAARSNQC</sequence>
<comment type="cofactor">
    <cofactor evidence="1">
        <name>FAD</name>
        <dbReference type="ChEBI" id="CHEBI:57692"/>
    </cofactor>
</comment>
<dbReference type="InterPro" id="IPR027477">
    <property type="entry name" value="Succ_DH/fumarate_Rdtase_cat_sf"/>
</dbReference>
<dbReference type="Pfam" id="PF00890">
    <property type="entry name" value="FAD_binding_2"/>
    <property type="match status" value="1"/>
</dbReference>
<keyword evidence="3" id="KW-0274">FAD</keyword>